<keyword evidence="3" id="KW-1185">Reference proteome</keyword>
<accession>A0A6G1C0W1</accession>
<feature type="region of interest" description="Disordered" evidence="1">
    <location>
        <begin position="42"/>
        <end position="73"/>
    </location>
</feature>
<evidence type="ECO:0000313" key="2">
    <source>
        <dbReference type="EMBL" id="KAF0893524.1"/>
    </source>
</evidence>
<comment type="caution">
    <text evidence="2">The sequence shown here is derived from an EMBL/GenBank/DDBJ whole genome shotgun (WGS) entry which is preliminary data.</text>
</comment>
<proteinExistence type="predicted"/>
<gene>
    <name evidence="2" type="ORF">E2562_026119</name>
</gene>
<feature type="compositionally biased region" description="Polar residues" evidence="1">
    <location>
        <begin position="50"/>
        <end position="59"/>
    </location>
</feature>
<dbReference type="EMBL" id="SPHZ02000011">
    <property type="protein sequence ID" value="KAF0893524.1"/>
    <property type="molecule type" value="Genomic_DNA"/>
</dbReference>
<dbReference type="AlphaFoldDB" id="A0A6G1C0W1"/>
<dbReference type="Proteomes" id="UP000479710">
    <property type="component" value="Unassembled WGS sequence"/>
</dbReference>
<sequence>MSAMETKPETQREVTGKSPGDALHGFRDEEEDICCLLTRSKRKTRRTRKNGINPTTTMVLQEGRRPDPSPSLH</sequence>
<organism evidence="2 3">
    <name type="scientific">Oryza meyeriana var. granulata</name>
    <dbReference type="NCBI Taxonomy" id="110450"/>
    <lineage>
        <taxon>Eukaryota</taxon>
        <taxon>Viridiplantae</taxon>
        <taxon>Streptophyta</taxon>
        <taxon>Embryophyta</taxon>
        <taxon>Tracheophyta</taxon>
        <taxon>Spermatophyta</taxon>
        <taxon>Magnoliopsida</taxon>
        <taxon>Liliopsida</taxon>
        <taxon>Poales</taxon>
        <taxon>Poaceae</taxon>
        <taxon>BOP clade</taxon>
        <taxon>Oryzoideae</taxon>
        <taxon>Oryzeae</taxon>
        <taxon>Oryzinae</taxon>
        <taxon>Oryza</taxon>
        <taxon>Oryza meyeriana</taxon>
    </lineage>
</organism>
<feature type="compositionally biased region" description="Basic and acidic residues" evidence="1">
    <location>
        <begin position="1"/>
        <end position="15"/>
    </location>
</feature>
<feature type="region of interest" description="Disordered" evidence="1">
    <location>
        <begin position="1"/>
        <end position="28"/>
    </location>
</feature>
<reference evidence="2 3" key="1">
    <citation type="submission" date="2019-11" db="EMBL/GenBank/DDBJ databases">
        <title>Whole genome sequence of Oryza granulata.</title>
        <authorList>
            <person name="Li W."/>
        </authorList>
    </citation>
    <scope>NUCLEOTIDE SEQUENCE [LARGE SCALE GENOMIC DNA]</scope>
    <source>
        <strain evidence="3">cv. Menghai</strain>
        <tissue evidence="2">Leaf</tissue>
    </source>
</reference>
<evidence type="ECO:0000313" key="3">
    <source>
        <dbReference type="Proteomes" id="UP000479710"/>
    </source>
</evidence>
<protein>
    <submittedName>
        <fullName evidence="2">Uncharacterized protein</fullName>
    </submittedName>
</protein>
<evidence type="ECO:0000256" key="1">
    <source>
        <dbReference type="SAM" id="MobiDB-lite"/>
    </source>
</evidence>
<name>A0A6G1C0W1_9ORYZ</name>